<dbReference type="PANTHER" id="PTHR12184">
    <property type="entry name" value="UBIQUINOL-CYTOCHROME C REDUCTASE COMPLEX ASSEMBLY FACTOR 1 FAMILY MEMBER"/>
    <property type="match status" value="1"/>
</dbReference>
<dbReference type="PANTHER" id="PTHR12184:SF1">
    <property type="entry name" value="UBIQUINOL-CYTOCHROME-C REDUCTASE COMPLEX ASSEMBLY FACTOR 1"/>
    <property type="match status" value="1"/>
</dbReference>
<reference evidence="3" key="1">
    <citation type="submission" date="2023-08" db="EMBL/GenBank/DDBJ databases">
        <title>Draft sequence of the Babesia gibsoni genome.</title>
        <authorList>
            <person name="Yamagishi J.Y."/>
            <person name="Xuan X.X."/>
        </authorList>
    </citation>
    <scope>NUCLEOTIDE SEQUENCE</scope>
    <source>
        <strain evidence="3">Azabu</strain>
    </source>
</reference>
<sequence length="329" mass="39092">MLNKNALVVTKQVQLHTHNFHRLILGFSTLRRSDKKKWHLNVCVNGVLKRDTDENAMVHSASSNELSFEESPEEYCREILNDPISDVSVEETSRFLIPYPKKDVTYLIDVITRPFRENYVYEPASMMLHLCVERLENEELCSRFHIGPGFNRRLYFLTLHVWILHRRAMKEMPLGLLLDKYLFQFTFQLFKEWLAQRKVPEHRFKKELENCQAFMMKFLVELDQCTLDEDMYPHRISKTMKYHMYEDDVDDETLRLLVKYIIRQFVHISNLDSKHYLDAMFLWADNEAICKPQRLLKRAMPQLVKYGGYKASLAENAARIEKGSEKISS</sequence>
<evidence type="ECO:0000313" key="3">
    <source>
        <dbReference type="EMBL" id="KAK1444724.1"/>
    </source>
</evidence>
<evidence type="ECO:0000259" key="2">
    <source>
        <dbReference type="Pfam" id="PF03981"/>
    </source>
</evidence>
<comment type="similarity">
    <text evidence="1">Belongs to the CBP3 family.</text>
</comment>
<dbReference type="InterPro" id="IPR007129">
    <property type="entry name" value="Ubiqinol_cyt_c_chaperone_CPB3"/>
</dbReference>
<comment type="caution">
    <text evidence="3">The sequence shown here is derived from an EMBL/GenBank/DDBJ whole genome shotgun (WGS) entry which is preliminary data.</text>
</comment>
<protein>
    <recommendedName>
        <fullName evidence="2">Ubiquinol-cytochrome c chaperone domain-containing protein</fullName>
    </recommendedName>
</protein>
<dbReference type="EMBL" id="JAVEPI010000001">
    <property type="protein sequence ID" value="KAK1444724.1"/>
    <property type="molecule type" value="Genomic_DNA"/>
</dbReference>
<proteinExistence type="inferred from homology"/>
<feature type="domain" description="Ubiquinol-cytochrome c chaperone" evidence="2">
    <location>
        <begin position="143"/>
        <end position="283"/>
    </location>
</feature>
<dbReference type="GO" id="GO:0034551">
    <property type="term" value="P:mitochondrial respiratory chain complex III assembly"/>
    <property type="evidence" value="ECO:0007669"/>
    <property type="project" value="TreeGrafter"/>
</dbReference>
<dbReference type="Proteomes" id="UP001230268">
    <property type="component" value="Unassembled WGS sequence"/>
</dbReference>
<dbReference type="GO" id="GO:0005739">
    <property type="term" value="C:mitochondrion"/>
    <property type="evidence" value="ECO:0007669"/>
    <property type="project" value="TreeGrafter"/>
</dbReference>
<gene>
    <name evidence="3" type="ORF">BgAZ_106300</name>
</gene>
<dbReference type="InterPro" id="IPR021150">
    <property type="entry name" value="Ubiq_cyt_c_chap"/>
</dbReference>
<evidence type="ECO:0000256" key="1">
    <source>
        <dbReference type="ARBA" id="ARBA00006407"/>
    </source>
</evidence>
<evidence type="ECO:0000313" key="4">
    <source>
        <dbReference type="Proteomes" id="UP001230268"/>
    </source>
</evidence>
<name>A0AAD8PG60_BABGI</name>
<dbReference type="AlphaFoldDB" id="A0AAD8PG60"/>
<organism evidence="3 4">
    <name type="scientific">Babesia gibsoni</name>
    <dbReference type="NCBI Taxonomy" id="33632"/>
    <lineage>
        <taxon>Eukaryota</taxon>
        <taxon>Sar</taxon>
        <taxon>Alveolata</taxon>
        <taxon>Apicomplexa</taxon>
        <taxon>Aconoidasida</taxon>
        <taxon>Piroplasmida</taxon>
        <taxon>Babesiidae</taxon>
        <taxon>Babesia</taxon>
    </lineage>
</organism>
<keyword evidence="4" id="KW-1185">Reference proteome</keyword>
<accession>A0AAD8PG60</accession>
<dbReference type="Pfam" id="PF03981">
    <property type="entry name" value="Ubiq_cyt_C_chap"/>
    <property type="match status" value="1"/>
</dbReference>